<organism evidence="1">
    <name type="scientific">marine sediment metagenome</name>
    <dbReference type="NCBI Taxonomy" id="412755"/>
    <lineage>
        <taxon>unclassified sequences</taxon>
        <taxon>metagenomes</taxon>
        <taxon>ecological metagenomes</taxon>
    </lineage>
</organism>
<evidence type="ECO:0000313" key="1">
    <source>
        <dbReference type="EMBL" id="KKN66811.1"/>
    </source>
</evidence>
<dbReference type="AlphaFoldDB" id="A0A0F9UZX7"/>
<protein>
    <recommendedName>
        <fullName evidence="2">HrgA protein</fullName>
    </recommendedName>
</protein>
<comment type="caution">
    <text evidence="1">The sequence shown here is derived from an EMBL/GenBank/DDBJ whole genome shotgun (WGS) entry which is preliminary data.</text>
</comment>
<evidence type="ECO:0008006" key="2">
    <source>
        <dbReference type="Google" id="ProtNLM"/>
    </source>
</evidence>
<name>A0A0F9UZX7_9ZZZZ</name>
<dbReference type="EMBL" id="LAZR01000490">
    <property type="protein sequence ID" value="KKN66811.1"/>
    <property type="molecule type" value="Genomic_DNA"/>
</dbReference>
<feature type="non-terminal residue" evidence="1">
    <location>
        <position position="1"/>
    </location>
</feature>
<gene>
    <name evidence="1" type="ORF">LCGC14_0468030</name>
</gene>
<proteinExistence type="predicted"/>
<sequence>LQISPTVTTFLKSNPEKKFTAREIADWIRLHHAQACEQKLSQSKNKRLEEVANEQDRIAVLIQILVAEIGAQRPNIQKKTPQIKITDSRPRKYYYTDKTDDAEVEAIENKQVNSDSLPLEHDLYPMLVEYLKAEHSLYAKRIDEKRSTNNRGTKGNEWLYPDLVALEDLASEWSADVANCAANYGAKKAKLWSFEVKRLINTSNVRSAFFQAVSNSSWANFGYLVAAELGDNAKKELRMLASLHGIGFILLDTDTPSESQIMIPAREKTDLDWDSINRLAQANKDFTVYIEDLKDFCLTGKAKVSDWD</sequence>
<accession>A0A0F9UZX7</accession>
<reference evidence="1" key="1">
    <citation type="journal article" date="2015" name="Nature">
        <title>Complex archaea that bridge the gap between prokaryotes and eukaryotes.</title>
        <authorList>
            <person name="Spang A."/>
            <person name="Saw J.H."/>
            <person name="Jorgensen S.L."/>
            <person name="Zaremba-Niedzwiedzka K."/>
            <person name="Martijn J."/>
            <person name="Lind A.E."/>
            <person name="van Eijk R."/>
            <person name="Schleper C."/>
            <person name="Guy L."/>
            <person name="Ettema T.J."/>
        </authorList>
    </citation>
    <scope>NUCLEOTIDE SEQUENCE</scope>
</reference>